<dbReference type="PANTHER" id="PTHR33279">
    <property type="entry name" value="SULFUR CARRIER PROTEIN YEDF-RELATED"/>
    <property type="match status" value="1"/>
</dbReference>
<protein>
    <submittedName>
        <fullName evidence="3">SirA-like protein</fullName>
    </submittedName>
</protein>
<evidence type="ECO:0000259" key="2">
    <source>
        <dbReference type="Pfam" id="PF01206"/>
    </source>
</evidence>
<dbReference type="Proteomes" id="UP000006683">
    <property type="component" value="Chromosome"/>
</dbReference>
<evidence type="ECO:0000313" key="4">
    <source>
        <dbReference type="Proteomes" id="UP000006683"/>
    </source>
</evidence>
<keyword evidence="4" id="KW-1185">Reference proteome</keyword>
<dbReference type="AlphaFoldDB" id="E1SL97"/>
<evidence type="ECO:0000256" key="1">
    <source>
        <dbReference type="ARBA" id="ARBA00008984"/>
    </source>
</evidence>
<evidence type="ECO:0000313" key="3">
    <source>
        <dbReference type="EMBL" id="ADN75475.1"/>
    </source>
</evidence>
<accession>E1SL97</accession>
<dbReference type="STRING" id="550540.Fbal_1266"/>
<dbReference type="eggNOG" id="COG0425">
    <property type="taxonomic scope" value="Bacteria"/>
</dbReference>
<dbReference type="Gene3D" id="3.30.110.40">
    <property type="entry name" value="TusA-like domain"/>
    <property type="match status" value="1"/>
</dbReference>
<proteinExistence type="inferred from homology"/>
<dbReference type="Pfam" id="PF01206">
    <property type="entry name" value="TusA"/>
    <property type="match status" value="1"/>
</dbReference>
<dbReference type="CDD" id="cd00291">
    <property type="entry name" value="SirA_YedF_YeeD"/>
    <property type="match status" value="1"/>
</dbReference>
<dbReference type="InterPro" id="IPR036868">
    <property type="entry name" value="TusA-like_sf"/>
</dbReference>
<feature type="domain" description="UPF0033" evidence="2">
    <location>
        <begin position="7"/>
        <end position="65"/>
    </location>
</feature>
<organism evidence="3 4">
    <name type="scientific">Ferrimonas balearica (strain DSM 9799 / CCM 4581 / KCTC 23876 / PAT)</name>
    <dbReference type="NCBI Taxonomy" id="550540"/>
    <lineage>
        <taxon>Bacteria</taxon>
        <taxon>Pseudomonadati</taxon>
        <taxon>Pseudomonadota</taxon>
        <taxon>Gammaproteobacteria</taxon>
        <taxon>Alteromonadales</taxon>
        <taxon>Ferrimonadaceae</taxon>
        <taxon>Ferrimonas</taxon>
    </lineage>
</organism>
<dbReference type="HOGENOM" id="CLU_165255_3_1_6"/>
<dbReference type="SUPFAM" id="SSF64307">
    <property type="entry name" value="SirA-like"/>
    <property type="match status" value="1"/>
</dbReference>
<dbReference type="KEGG" id="fbl:Fbal_1266"/>
<name>E1SL97_FERBD</name>
<reference evidence="3 4" key="1">
    <citation type="journal article" date="2010" name="Stand. Genomic Sci.">
        <title>Complete genome sequence of Ferrimonas balearica type strain (PAT).</title>
        <authorList>
            <person name="Nolan M."/>
            <person name="Sikorski J."/>
            <person name="Davenport K."/>
            <person name="Lucas S."/>
            <person name="Glavina Del Rio T."/>
            <person name="Tice H."/>
            <person name="Cheng J."/>
            <person name="Goodwin L."/>
            <person name="Pitluck S."/>
            <person name="Liolios K."/>
            <person name="Ivanova N."/>
            <person name="Mavromatis K."/>
            <person name="Ovchinnikova G."/>
            <person name="Pati A."/>
            <person name="Chen A."/>
            <person name="Palaniappan K."/>
            <person name="Land M."/>
            <person name="Hauser L."/>
            <person name="Chang Y."/>
            <person name="Jeffries C."/>
            <person name="Tapia R."/>
            <person name="Brettin T."/>
            <person name="Detter J."/>
            <person name="Han C."/>
            <person name="Yasawong M."/>
            <person name="Rohde M."/>
            <person name="Tindall B."/>
            <person name="Goker M."/>
            <person name="Woyke T."/>
            <person name="Bristow J."/>
            <person name="Eisen J."/>
            <person name="Markowitz V."/>
            <person name="Hugenholtz P."/>
            <person name="Kyrpides N."/>
            <person name="Klenk H."/>
            <person name="Lapidus A."/>
        </authorList>
    </citation>
    <scope>NUCLEOTIDE SEQUENCE [LARGE SCALE GENOMIC DNA]</scope>
    <source>
        <strain evidence="4">DSM 9799 / CCM 4581 / KCTC 23876 / PAT</strain>
    </source>
</reference>
<sequence>MQAPLQILDLRQQRCPMAMVETKLAIRARAPGQVLRVLLSDPGSRRDVPRWLDKVGIPYQVLEDEAWLTLQLTDPHT</sequence>
<dbReference type="PANTHER" id="PTHR33279:SF19">
    <property type="entry name" value="SSL1707 PROTEIN"/>
    <property type="match status" value="1"/>
</dbReference>
<dbReference type="EMBL" id="CP002209">
    <property type="protein sequence ID" value="ADN75475.1"/>
    <property type="molecule type" value="Genomic_DNA"/>
</dbReference>
<dbReference type="InterPro" id="IPR001455">
    <property type="entry name" value="TusA-like"/>
</dbReference>
<gene>
    <name evidence="3" type="ordered locus">Fbal_1266</name>
</gene>
<comment type="similarity">
    <text evidence="1">Belongs to the sulfur carrier protein TusA family.</text>
</comment>